<dbReference type="InterPro" id="IPR050765">
    <property type="entry name" value="Riboflavin_Biosynth_HTPR"/>
</dbReference>
<proteinExistence type="predicted"/>
<evidence type="ECO:0000313" key="2">
    <source>
        <dbReference type="EMBL" id="TWJ16320.1"/>
    </source>
</evidence>
<dbReference type="Proteomes" id="UP000321617">
    <property type="component" value="Unassembled WGS sequence"/>
</dbReference>
<dbReference type="Gene3D" id="3.40.430.10">
    <property type="entry name" value="Dihydrofolate Reductase, subunit A"/>
    <property type="match status" value="1"/>
</dbReference>
<dbReference type="EMBL" id="VLLL01000005">
    <property type="protein sequence ID" value="TWJ16320.1"/>
    <property type="molecule type" value="Genomic_DNA"/>
</dbReference>
<name>A0A562VEL6_9ACTN</name>
<dbReference type="AlphaFoldDB" id="A0A562VEL6"/>
<gene>
    <name evidence="2" type="ORF">LX16_2049</name>
</gene>
<dbReference type="PANTHER" id="PTHR38011">
    <property type="entry name" value="DIHYDROFOLATE REDUCTASE FAMILY PROTEIN (AFU_ORTHOLOGUE AFUA_8G06820)"/>
    <property type="match status" value="1"/>
</dbReference>
<reference evidence="2 3" key="1">
    <citation type="journal article" date="2013" name="Stand. Genomic Sci.">
        <title>Genomic Encyclopedia of Type Strains, Phase I: The one thousand microbial genomes (KMG-I) project.</title>
        <authorList>
            <person name="Kyrpides N.C."/>
            <person name="Woyke T."/>
            <person name="Eisen J.A."/>
            <person name="Garrity G."/>
            <person name="Lilburn T.G."/>
            <person name="Beck B.J."/>
            <person name="Whitman W.B."/>
            <person name="Hugenholtz P."/>
            <person name="Klenk H.P."/>
        </authorList>
    </citation>
    <scope>NUCLEOTIDE SEQUENCE [LARGE SCALE GENOMIC DNA]</scope>
    <source>
        <strain evidence="2 3">DSM 45044</strain>
    </source>
</reference>
<accession>A0A562VEL6</accession>
<feature type="domain" description="Bacterial bifunctional deaminase-reductase C-terminal" evidence="1">
    <location>
        <begin position="128"/>
        <end position="203"/>
    </location>
</feature>
<organism evidence="2 3">
    <name type="scientific">Stackebrandtia albiflava</name>
    <dbReference type="NCBI Taxonomy" id="406432"/>
    <lineage>
        <taxon>Bacteria</taxon>
        <taxon>Bacillati</taxon>
        <taxon>Actinomycetota</taxon>
        <taxon>Actinomycetes</taxon>
        <taxon>Glycomycetales</taxon>
        <taxon>Glycomycetaceae</taxon>
        <taxon>Stackebrandtia</taxon>
    </lineage>
</organism>
<dbReference type="InterPro" id="IPR002734">
    <property type="entry name" value="RibDG_C"/>
</dbReference>
<keyword evidence="3" id="KW-1185">Reference proteome</keyword>
<sequence>MKHFRYSGLIAWKGHAGTGAEMRKLVYYVGTTLDGYIAGPNGEYDFLPIEPDVTEALLPELPETIPTLAREHMGLTDTPNRRFDTVLMGSASYQPGLDAGTTSPYDHLDQYVFSKSRTGEYPGVTMVRDDAVDFVADLKRRDGADIWLCGGGKLAASLAGLIDELIIKRYPLVIGAGIPLFDGPFRVSRWTPFQVQEFASGALVTRYRTT</sequence>
<comment type="caution">
    <text evidence="2">The sequence shown here is derived from an EMBL/GenBank/DDBJ whole genome shotgun (WGS) entry which is preliminary data.</text>
</comment>
<dbReference type="GO" id="GO:0009231">
    <property type="term" value="P:riboflavin biosynthetic process"/>
    <property type="evidence" value="ECO:0007669"/>
    <property type="project" value="InterPro"/>
</dbReference>
<dbReference type="SUPFAM" id="SSF53597">
    <property type="entry name" value="Dihydrofolate reductase-like"/>
    <property type="match status" value="1"/>
</dbReference>
<evidence type="ECO:0000313" key="3">
    <source>
        <dbReference type="Proteomes" id="UP000321617"/>
    </source>
</evidence>
<evidence type="ECO:0000259" key="1">
    <source>
        <dbReference type="Pfam" id="PF01872"/>
    </source>
</evidence>
<dbReference type="InterPro" id="IPR024072">
    <property type="entry name" value="DHFR-like_dom_sf"/>
</dbReference>
<dbReference type="GO" id="GO:0008703">
    <property type="term" value="F:5-amino-6-(5-phosphoribosylamino)uracil reductase activity"/>
    <property type="evidence" value="ECO:0007669"/>
    <property type="project" value="InterPro"/>
</dbReference>
<protein>
    <submittedName>
        <fullName evidence="2">Dihydrofolate reductase</fullName>
    </submittedName>
</protein>
<dbReference type="PANTHER" id="PTHR38011:SF11">
    <property type="entry name" value="2,5-DIAMINO-6-RIBOSYLAMINO-4(3H)-PYRIMIDINONE 5'-PHOSPHATE REDUCTASE"/>
    <property type="match status" value="1"/>
</dbReference>
<dbReference type="Pfam" id="PF01872">
    <property type="entry name" value="RibD_C"/>
    <property type="match status" value="1"/>
</dbReference>